<keyword evidence="4" id="KW-1185">Reference proteome</keyword>
<gene>
    <name evidence="3" type="ORF">H4683_003058</name>
</gene>
<reference evidence="3" key="1">
    <citation type="submission" date="2020-10" db="EMBL/GenBank/DDBJ databases">
        <title>Genomic Encyclopedia of Type Strains, Phase IV (KMG-IV): sequencing the most valuable type-strain genomes for metagenomic binning, comparative biology and taxonomic classification.</title>
        <authorList>
            <person name="Goeker M."/>
        </authorList>
    </citation>
    <scope>NUCLEOTIDE SEQUENCE</scope>
    <source>
        <strain evidence="3">DSM 13886</strain>
    </source>
</reference>
<dbReference type="RefSeq" id="WP_225942117.1">
    <property type="nucleotide sequence ID" value="NZ_JADBEL010000019.1"/>
</dbReference>
<keyword evidence="2" id="KW-0732">Signal</keyword>
<evidence type="ECO:0000313" key="3">
    <source>
        <dbReference type="EMBL" id="MBE1555937.1"/>
    </source>
</evidence>
<organism evidence="3 4">
    <name type="scientific">Sporosarcina limicola</name>
    <dbReference type="NCBI Taxonomy" id="34101"/>
    <lineage>
        <taxon>Bacteria</taxon>
        <taxon>Bacillati</taxon>
        <taxon>Bacillota</taxon>
        <taxon>Bacilli</taxon>
        <taxon>Bacillales</taxon>
        <taxon>Caryophanaceae</taxon>
        <taxon>Sporosarcina</taxon>
    </lineage>
</organism>
<feature type="chain" id="PRO_5038854062" evidence="2">
    <location>
        <begin position="26"/>
        <end position="417"/>
    </location>
</feature>
<evidence type="ECO:0000256" key="1">
    <source>
        <dbReference type="SAM" id="MobiDB-lite"/>
    </source>
</evidence>
<name>A0A927MMP1_9BACL</name>
<dbReference type="AlphaFoldDB" id="A0A927MMP1"/>
<dbReference type="Proteomes" id="UP000658225">
    <property type="component" value="Unassembled WGS sequence"/>
</dbReference>
<comment type="caution">
    <text evidence="3">The sequence shown here is derived from an EMBL/GenBank/DDBJ whole genome shotgun (WGS) entry which is preliminary data.</text>
</comment>
<sequence>MAKAKKSKGFLAAAASLLGSIPAVGNVRDAAEKVKQGVETAKKTLKKVAKPAKNTLKKKKQQVTASIRKGLKKLKRKVKKKMGKVYTKARKLMTNLSKSQLVKKLKKTVKKAVLLTKKVIMKTKAVVKQANKNIKAVKKTEKKAVLAVKFSTEEAEIIKYMQNTDFDDPNRKSGSQKLPDYNEPITFEGMRKVVGGNGPGTPDGMAPYAMAGFDFFLGDIGTMLSADSTIEERVEAALFTFYKPAKIAGYAHDFAKVGEKAKEVGKIGKGTSKPSEGNANKGKGKVQTGGRELSIDEYLKQLDKAEKMYESFRKSKMDVQSIVKNTGMAEHRVQRIKEHLFTKKHIKEHGVGRFDADYEIAQAWDRLQRGTYKKNDIDLLNHELFESKFEGIFKTNYRTAHDRTVDSGRPWYPPKEE</sequence>
<feature type="region of interest" description="Disordered" evidence="1">
    <location>
        <begin position="266"/>
        <end position="287"/>
    </location>
</feature>
<protein>
    <submittedName>
        <fullName evidence="3">ElaB/YqjD/DUF883 family membrane-anchored ribosome-binding protein</fullName>
    </submittedName>
</protein>
<evidence type="ECO:0000313" key="4">
    <source>
        <dbReference type="Proteomes" id="UP000658225"/>
    </source>
</evidence>
<proteinExistence type="predicted"/>
<evidence type="ECO:0000256" key="2">
    <source>
        <dbReference type="SAM" id="SignalP"/>
    </source>
</evidence>
<dbReference type="EMBL" id="JADBEL010000019">
    <property type="protein sequence ID" value="MBE1555937.1"/>
    <property type="molecule type" value="Genomic_DNA"/>
</dbReference>
<feature type="signal peptide" evidence="2">
    <location>
        <begin position="1"/>
        <end position="25"/>
    </location>
</feature>
<accession>A0A927MMP1</accession>